<evidence type="ECO:0000313" key="6">
    <source>
        <dbReference type="WBParaSite" id="MBELARI_LOCUS10503"/>
    </source>
</evidence>
<keyword evidence="5" id="KW-1185">Reference proteome</keyword>
<dbReference type="SUPFAM" id="SSF48452">
    <property type="entry name" value="TPR-like"/>
    <property type="match status" value="1"/>
</dbReference>
<dbReference type="PANTHER" id="PTHR23083">
    <property type="entry name" value="TETRATRICOPEPTIDE REPEAT PROTEIN, TPR"/>
    <property type="match status" value="1"/>
</dbReference>
<dbReference type="Pfam" id="PF19440">
    <property type="entry name" value="TTC7_N"/>
    <property type="match status" value="1"/>
</dbReference>
<dbReference type="Proteomes" id="UP000887575">
    <property type="component" value="Unassembled WGS sequence"/>
</dbReference>
<dbReference type="InterPro" id="IPR045819">
    <property type="entry name" value="TTC7_N"/>
</dbReference>
<name>A0AAF3E9B2_9BILA</name>
<dbReference type="InterPro" id="IPR051722">
    <property type="entry name" value="Endocytosis_PI4K-reg_protein"/>
</dbReference>
<dbReference type="GO" id="GO:0072659">
    <property type="term" value="P:protein localization to plasma membrane"/>
    <property type="evidence" value="ECO:0007669"/>
    <property type="project" value="TreeGrafter"/>
</dbReference>
<keyword evidence="3" id="KW-0802">TPR repeat</keyword>
<protein>
    <submittedName>
        <fullName evidence="6">Tetratricopeptide repeat protein 7 N-terminal domain-containing protein</fullName>
    </submittedName>
</protein>
<dbReference type="InterPro" id="IPR019734">
    <property type="entry name" value="TPR_rpt"/>
</dbReference>
<dbReference type="PANTHER" id="PTHR23083:SF464">
    <property type="entry name" value="TETRATRICOPEPTIDE REPEAT DOMAIN 7, ISOFORM A"/>
    <property type="match status" value="1"/>
</dbReference>
<dbReference type="WBParaSite" id="MBELARI_LOCUS10503">
    <property type="protein sequence ID" value="MBELARI_LOCUS10503"/>
    <property type="gene ID" value="MBELARI_LOCUS10503"/>
</dbReference>
<comment type="similarity">
    <text evidence="2">Belongs to the YPP1 family.</text>
</comment>
<sequence>MTSKLRGSRLEAEVDRARTESNWRRVTDLLSAVKSKHSGMDAMVEVLEAEALLEQEIERLDVFAPRAENSSSFSQSSSLLKEAILQRKNHPGVQLEAHLLLAKVLYLCSNYEDAIKTIEKSGMDSAITQFRTLRALRLVAEAYSIKGLSIEALDGTGSKKAITCFEQAAELVISYVGELEKSIFAVPTPLPSKGTPVSTTSTIPTLPTIKATEKMGEFLECSLERVANLRLKQLAIDGFFTEQGVEWYRRIISNLGDKSIGEKLQQRLSIQLAELLYRAIPDPSLHSEAVTQKSKSLGFYTGSQKGYYSPASKMEEIILLLLISEVLATREVVLSRTEELTISRHESLRNAKSVYNLITLLLSSLHQYQLLSNIYERAMKFANQDNYLWYQFGLCLICRGRWLRASRVLKECLDIEHKDEEVASEYLMASLLHIEHLGQFEQAVAYADRAALLAENKYLRVRANVLRSIGLSQMALCEATFEARRDGLQKSIDVLEKCIEADPHDYLALYYCALQHAIVRDLDSAKDRCLRSLEANAEQPSALMLLALLFTCEGDLKSALELVLTALKDFPENYGLLVLRLHLEKRFGRVEEALDTAAHLLQFWKKKEPFYVTTEYEEKSQQTVHGADAASLFREGSIARTGTVSLGRETTPLFTGPLGIPTPSLAISSQSSQLGLDMSDSGVLTAGAASDYGAQSTADSSDAFGTNSAFANRAYFRAQANIWTTLAELFLDEGRLNDVTPCVEQAIALFPNSHQALYLKGTLCLARAERAQADSQIHSKLLGDAKVFLLSAIAMSPSHTESLVQLAKLYRLERNYGMAEQVYRELVRLDPLWCDWWQALGEVLFASGNDMEKAAEALAMAASLDRSTPILSFTCIPLVFPSHFT</sequence>
<dbReference type="PROSITE" id="PS50005">
    <property type="entry name" value="TPR"/>
    <property type="match status" value="2"/>
</dbReference>
<evidence type="ECO:0000256" key="2">
    <source>
        <dbReference type="ARBA" id="ARBA00038251"/>
    </source>
</evidence>
<comment type="function">
    <text evidence="1">Involved in endocytosis.</text>
</comment>
<dbReference type="GO" id="GO:0046854">
    <property type="term" value="P:phosphatidylinositol phosphate biosynthetic process"/>
    <property type="evidence" value="ECO:0007669"/>
    <property type="project" value="TreeGrafter"/>
</dbReference>
<reference evidence="6" key="1">
    <citation type="submission" date="2024-02" db="UniProtKB">
        <authorList>
            <consortium name="WormBaseParasite"/>
        </authorList>
    </citation>
    <scope>IDENTIFICATION</scope>
</reference>
<dbReference type="SMART" id="SM00028">
    <property type="entry name" value="TPR"/>
    <property type="match status" value="8"/>
</dbReference>
<dbReference type="Gene3D" id="1.25.40.10">
    <property type="entry name" value="Tetratricopeptide repeat domain"/>
    <property type="match status" value="3"/>
</dbReference>
<feature type="domain" description="Tetratricopeptide repeat protein 7 N-terminal" evidence="4">
    <location>
        <begin position="3"/>
        <end position="373"/>
    </location>
</feature>
<evidence type="ECO:0000256" key="3">
    <source>
        <dbReference type="PROSITE-ProRule" id="PRU00339"/>
    </source>
</evidence>
<proteinExistence type="inferred from homology"/>
<feature type="repeat" description="TPR" evidence="3">
    <location>
        <begin position="800"/>
        <end position="833"/>
    </location>
</feature>
<dbReference type="GO" id="GO:0005886">
    <property type="term" value="C:plasma membrane"/>
    <property type="evidence" value="ECO:0007669"/>
    <property type="project" value="TreeGrafter"/>
</dbReference>
<organism evidence="5 6">
    <name type="scientific">Mesorhabditis belari</name>
    <dbReference type="NCBI Taxonomy" id="2138241"/>
    <lineage>
        <taxon>Eukaryota</taxon>
        <taxon>Metazoa</taxon>
        <taxon>Ecdysozoa</taxon>
        <taxon>Nematoda</taxon>
        <taxon>Chromadorea</taxon>
        <taxon>Rhabditida</taxon>
        <taxon>Rhabditina</taxon>
        <taxon>Rhabditomorpha</taxon>
        <taxon>Rhabditoidea</taxon>
        <taxon>Rhabditidae</taxon>
        <taxon>Mesorhabditinae</taxon>
        <taxon>Mesorhabditis</taxon>
    </lineage>
</organism>
<evidence type="ECO:0000256" key="1">
    <source>
        <dbReference type="ARBA" id="ARBA00002550"/>
    </source>
</evidence>
<dbReference type="InterPro" id="IPR011990">
    <property type="entry name" value="TPR-like_helical_dom_sf"/>
</dbReference>
<dbReference type="AlphaFoldDB" id="A0AAF3E9B2"/>
<evidence type="ECO:0000259" key="4">
    <source>
        <dbReference type="Pfam" id="PF19440"/>
    </source>
</evidence>
<accession>A0AAF3E9B2</accession>
<dbReference type="Pfam" id="PF13181">
    <property type="entry name" value="TPR_8"/>
    <property type="match status" value="1"/>
</dbReference>
<feature type="repeat" description="TPR" evidence="3">
    <location>
        <begin position="720"/>
        <end position="753"/>
    </location>
</feature>
<evidence type="ECO:0000313" key="5">
    <source>
        <dbReference type="Proteomes" id="UP000887575"/>
    </source>
</evidence>